<evidence type="ECO:0000259" key="2">
    <source>
        <dbReference type="Pfam" id="PF00884"/>
    </source>
</evidence>
<feature type="domain" description="Sulfatase N-terminal" evidence="2">
    <location>
        <begin position="250"/>
        <end position="528"/>
    </location>
</feature>
<keyword evidence="1" id="KW-0472">Membrane</keyword>
<reference evidence="4 5" key="1">
    <citation type="submission" date="2018-06" db="EMBL/GenBank/DDBJ databases">
        <authorList>
            <consortium name="Pathogen Informatics"/>
            <person name="Doyle S."/>
        </authorList>
    </citation>
    <scope>NUCLEOTIDE SEQUENCE [LARGE SCALE GENOMIC DNA]</scope>
    <source>
        <strain evidence="4 5">NCTC10736</strain>
    </source>
</reference>
<dbReference type="PANTHER" id="PTHR43751:SF3">
    <property type="entry name" value="SULFATASE N-TERMINAL DOMAIN-CONTAINING PROTEIN"/>
    <property type="match status" value="1"/>
</dbReference>
<organism evidence="4 5">
    <name type="scientific">Shewanella morhuae</name>
    <dbReference type="NCBI Taxonomy" id="365591"/>
    <lineage>
        <taxon>Bacteria</taxon>
        <taxon>Pseudomonadati</taxon>
        <taxon>Pseudomonadota</taxon>
        <taxon>Gammaproteobacteria</taxon>
        <taxon>Alteromonadales</taxon>
        <taxon>Shewanellaceae</taxon>
        <taxon>Shewanella</taxon>
    </lineage>
</organism>
<evidence type="ECO:0000313" key="4">
    <source>
        <dbReference type="EMBL" id="SUI88576.1"/>
    </source>
</evidence>
<proteinExistence type="predicted"/>
<keyword evidence="1" id="KW-0812">Transmembrane</keyword>
<feature type="domain" description="Inner membrane protein YejM N-terminal" evidence="3">
    <location>
        <begin position="9"/>
        <end position="241"/>
    </location>
</feature>
<dbReference type="AlphaFoldDB" id="A0A380AVM4"/>
<sequence length="613" mass="69464">MIDSSLKVKLHTHGWLILFNSLIAMMIASRYFTFLPELPSDSLGIFFIFSSTFSQMSLLAGIAGLVTLPLIFLPTALRRFLQSGTAALGISILIIDTFVFAQYRFHINAVVLDLILSGQIVSFPWLTWLMVVIGVSALWLGEWLIIRRLDATPLQQKTLSRYFLALAIMTLLSTHIVHIWAAANAYQPVTQLKRYLPLFYPATANSLMRKYGYINESAIAQQKALTLKSKSDLRYPIEPLNMVPISKPTNILLLVIDSWRADTFNADNTPNLWEIAQSGVVFNQHIASGNSTRAGIFGLFYGMPGTYWHAMLANQQSPLIIDRLQQLNYQMGIFTSAQLHKPEFDQTVFVNIDNLRISSSGESPSSRDANLVADWTTWFTQRDTQRPVFSFLFFDSPHGYDFPSDYPHRYEPMLSEINYLQLDDDSDPQPFLNRYKTSVHYVDSLAKQVLQTLKSSGELDNTLVIITGDHGQEINDNKLNYWGHNSNYTDAQVKVPFAIVAPNMNVEMVSKNSNKLTSHQDLVPTLMENYLGVKSPINHYSVGENLLSEIPERPWTISSDYNGFAIITNESILEVGAGGQYELLDKTNRPLKDQQPNFDYLQQALEQLSRFNR</sequence>
<dbReference type="InterPro" id="IPR000917">
    <property type="entry name" value="Sulfatase_N"/>
</dbReference>
<dbReference type="SUPFAM" id="SSF53649">
    <property type="entry name" value="Alkaline phosphatase-like"/>
    <property type="match status" value="1"/>
</dbReference>
<dbReference type="InterPro" id="IPR012159">
    <property type="entry name" value="YejM-like"/>
</dbReference>
<dbReference type="InterPro" id="IPR024588">
    <property type="entry name" value="YejM_N"/>
</dbReference>
<dbReference type="CDD" id="cd16148">
    <property type="entry name" value="sulfatase_like"/>
    <property type="match status" value="1"/>
</dbReference>
<evidence type="ECO:0000313" key="5">
    <source>
        <dbReference type="Proteomes" id="UP000255061"/>
    </source>
</evidence>
<dbReference type="Proteomes" id="UP000255061">
    <property type="component" value="Unassembled WGS sequence"/>
</dbReference>
<feature type="transmembrane region" description="Helical" evidence="1">
    <location>
        <begin position="162"/>
        <end position="183"/>
    </location>
</feature>
<feature type="transmembrane region" description="Helical" evidence="1">
    <location>
        <begin position="44"/>
        <end position="73"/>
    </location>
</feature>
<feature type="transmembrane region" description="Helical" evidence="1">
    <location>
        <begin position="12"/>
        <end position="32"/>
    </location>
</feature>
<gene>
    <name evidence="4" type="primary">yejM_2</name>
    <name evidence="4" type="ORF">NCTC10736_02976</name>
</gene>
<evidence type="ECO:0000259" key="3">
    <source>
        <dbReference type="Pfam" id="PF11893"/>
    </source>
</evidence>
<dbReference type="PANTHER" id="PTHR43751">
    <property type="entry name" value="SULFATASE"/>
    <property type="match status" value="1"/>
</dbReference>
<keyword evidence="1" id="KW-1133">Transmembrane helix</keyword>
<dbReference type="EMBL" id="UGYV01000001">
    <property type="protein sequence ID" value="SUI88576.1"/>
    <property type="molecule type" value="Genomic_DNA"/>
</dbReference>
<evidence type="ECO:0000256" key="1">
    <source>
        <dbReference type="SAM" id="Phobius"/>
    </source>
</evidence>
<dbReference type="InterPro" id="IPR017850">
    <property type="entry name" value="Alkaline_phosphatase_core_sf"/>
</dbReference>
<name>A0A380AVM4_9GAMM</name>
<protein>
    <submittedName>
        <fullName evidence="4">Inner membrane protein yejM</fullName>
    </submittedName>
</protein>
<dbReference type="PIRSF" id="PIRSF004950">
    <property type="entry name" value="Mmb_sulf_HI0842"/>
    <property type="match status" value="1"/>
</dbReference>
<feature type="transmembrane region" description="Helical" evidence="1">
    <location>
        <begin position="85"/>
        <end position="103"/>
    </location>
</feature>
<accession>A0A380AVM4</accession>
<dbReference type="Pfam" id="PF11893">
    <property type="entry name" value="DUF3413"/>
    <property type="match status" value="1"/>
</dbReference>
<feature type="transmembrane region" description="Helical" evidence="1">
    <location>
        <begin position="123"/>
        <end position="141"/>
    </location>
</feature>
<dbReference type="RefSeq" id="WP_115406588.1">
    <property type="nucleotide sequence ID" value="NZ_UGYV01000001.1"/>
</dbReference>
<dbReference type="Pfam" id="PF00884">
    <property type="entry name" value="Sulfatase"/>
    <property type="match status" value="1"/>
</dbReference>
<dbReference type="Gene3D" id="3.40.720.10">
    <property type="entry name" value="Alkaline Phosphatase, subunit A"/>
    <property type="match status" value="1"/>
</dbReference>
<dbReference type="InterPro" id="IPR052701">
    <property type="entry name" value="GAG_Ulvan_Degrading_Sulfatases"/>
</dbReference>